<protein>
    <submittedName>
        <fullName evidence="2">Uncharacterized protein</fullName>
    </submittedName>
</protein>
<feature type="compositionally biased region" description="Low complexity" evidence="1">
    <location>
        <begin position="252"/>
        <end position="274"/>
    </location>
</feature>
<sequence>MPDTPEYGEVSRVLTSCDVQHYAGRSFAEQFDVQERIVEFQDSAAEHARVPRRGDFIQHAGDGDLTRWPAGTTPVDVLARYVPALHSELKRANRHRAPECAIKMRLAVAMGTSRRTSSGGLVGTAVETVSRLVDSREAKDALLGAGDAPLLVIVEDAVYRDVVAKGMGYLDPAEYRLVEVRNKEFAQRAWITVPGRQLPPGNGSEPPDADHRPGKPGRRWWRISVTISAAIITGGATVVAAVIMSSGNLGRTQQSTGTPAASSSAQAASSSSTPTRPPSTSPAGRWTEVAANRRGVPTFADTSGAAASAGSIPYGTAVEVSCVAPNISGMSSVNAFYRIETAPWQGLYAPANTFANGDPLGSSGTHDIDPAVPKC</sequence>
<proteinExistence type="predicted"/>
<dbReference type="Gene3D" id="3.30.70.1230">
    <property type="entry name" value="Nucleotide cyclase"/>
    <property type="match status" value="1"/>
</dbReference>
<evidence type="ECO:0000256" key="1">
    <source>
        <dbReference type="SAM" id="MobiDB-lite"/>
    </source>
</evidence>
<evidence type="ECO:0000313" key="2">
    <source>
        <dbReference type="EMBL" id="SED31314.1"/>
    </source>
</evidence>
<name>A0A1H4ZPB9_9PSEU</name>
<feature type="region of interest" description="Disordered" evidence="1">
    <location>
        <begin position="250"/>
        <end position="288"/>
    </location>
</feature>
<dbReference type="OrthoDB" id="4961576at2"/>
<dbReference type="EMBL" id="FNSO01000004">
    <property type="protein sequence ID" value="SED31314.1"/>
    <property type="molecule type" value="Genomic_DNA"/>
</dbReference>
<accession>A0A1H4ZPB9</accession>
<feature type="region of interest" description="Disordered" evidence="1">
    <location>
        <begin position="194"/>
        <end position="217"/>
    </location>
</feature>
<evidence type="ECO:0000313" key="3">
    <source>
        <dbReference type="Proteomes" id="UP000199622"/>
    </source>
</evidence>
<organism evidence="2 3">
    <name type="scientific">Amycolatopsis tolypomycina</name>
    <dbReference type="NCBI Taxonomy" id="208445"/>
    <lineage>
        <taxon>Bacteria</taxon>
        <taxon>Bacillati</taxon>
        <taxon>Actinomycetota</taxon>
        <taxon>Actinomycetes</taxon>
        <taxon>Pseudonocardiales</taxon>
        <taxon>Pseudonocardiaceae</taxon>
        <taxon>Amycolatopsis</taxon>
    </lineage>
</organism>
<keyword evidence="3" id="KW-1185">Reference proteome</keyword>
<reference evidence="3" key="1">
    <citation type="submission" date="2016-10" db="EMBL/GenBank/DDBJ databases">
        <authorList>
            <person name="Varghese N."/>
            <person name="Submissions S."/>
        </authorList>
    </citation>
    <scope>NUCLEOTIDE SEQUENCE [LARGE SCALE GENOMIC DNA]</scope>
    <source>
        <strain evidence="3">DSM 44544</strain>
    </source>
</reference>
<dbReference type="RefSeq" id="WP_091316235.1">
    <property type="nucleotide sequence ID" value="NZ_FNSO01000004.1"/>
</dbReference>
<dbReference type="AlphaFoldDB" id="A0A1H4ZPB9"/>
<gene>
    <name evidence="2" type="ORF">SAMN04489727_7362</name>
</gene>
<dbReference type="InterPro" id="IPR029787">
    <property type="entry name" value="Nucleotide_cyclase"/>
</dbReference>
<dbReference type="STRING" id="208445.SAMN04489727_7362"/>
<dbReference type="Proteomes" id="UP000199622">
    <property type="component" value="Unassembled WGS sequence"/>
</dbReference>